<keyword evidence="3" id="KW-1185">Reference proteome</keyword>
<sequence length="127" mass="13435">MSRPTSVSPRQPALGGGGGGGPAPCGPRGGGRAKGLKDIRIDEEVKIAVNIALERFRYGDQRGEVPDRDPAGRLNTPSPQHPPNPDPPKGGKTRPPSRAGLTRLLAPRWDVEICELLCGSVGKKIKF</sequence>
<gene>
    <name evidence="2" type="ORF">P7K49_005077</name>
</gene>
<feature type="region of interest" description="Disordered" evidence="1">
    <location>
        <begin position="58"/>
        <end position="100"/>
    </location>
</feature>
<comment type="caution">
    <text evidence="2">The sequence shown here is derived from an EMBL/GenBank/DDBJ whole genome shotgun (WGS) entry which is preliminary data.</text>
</comment>
<evidence type="ECO:0000313" key="3">
    <source>
        <dbReference type="Proteomes" id="UP001266305"/>
    </source>
</evidence>
<evidence type="ECO:0000256" key="1">
    <source>
        <dbReference type="SAM" id="MobiDB-lite"/>
    </source>
</evidence>
<dbReference type="EMBL" id="JASSZA010000002">
    <property type="protein sequence ID" value="KAK2118190.1"/>
    <property type="molecule type" value="Genomic_DNA"/>
</dbReference>
<feature type="compositionally biased region" description="Gly residues" evidence="1">
    <location>
        <begin position="14"/>
        <end position="33"/>
    </location>
</feature>
<dbReference type="Proteomes" id="UP001266305">
    <property type="component" value="Unassembled WGS sequence"/>
</dbReference>
<organism evidence="2 3">
    <name type="scientific">Saguinus oedipus</name>
    <name type="common">Cotton-top tamarin</name>
    <name type="synonym">Oedipomidas oedipus</name>
    <dbReference type="NCBI Taxonomy" id="9490"/>
    <lineage>
        <taxon>Eukaryota</taxon>
        <taxon>Metazoa</taxon>
        <taxon>Chordata</taxon>
        <taxon>Craniata</taxon>
        <taxon>Vertebrata</taxon>
        <taxon>Euteleostomi</taxon>
        <taxon>Mammalia</taxon>
        <taxon>Eutheria</taxon>
        <taxon>Euarchontoglires</taxon>
        <taxon>Primates</taxon>
        <taxon>Haplorrhini</taxon>
        <taxon>Platyrrhini</taxon>
        <taxon>Cebidae</taxon>
        <taxon>Callitrichinae</taxon>
        <taxon>Saguinus</taxon>
    </lineage>
</organism>
<name>A0ABQ9W980_SAGOE</name>
<feature type="compositionally biased region" description="Basic and acidic residues" evidence="1">
    <location>
        <begin position="58"/>
        <end position="71"/>
    </location>
</feature>
<feature type="region of interest" description="Disordered" evidence="1">
    <location>
        <begin position="1"/>
        <end position="39"/>
    </location>
</feature>
<feature type="compositionally biased region" description="Pro residues" evidence="1">
    <location>
        <begin position="79"/>
        <end position="88"/>
    </location>
</feature>
<evidence type="ECO:0000313" key="2">
    <source>
        <dbReference type="EMBL" id="KAK2118190.1"/>
    </source>
</evidence>
<accession>A0ABQ9W980</accession>
<protein>
    <submittedName>
        <fullName evidence="2">Uncharacterized protein</fullName>
    </submittedName>
</protein>
<proteinExistence type="predicted"/>
<reference evidence="2 3" key="1">
    <citation type="submission" date="2023-05" db="EMBL/GenBank/DDBJ databases">
        <title>B98-5 Cell Line De Novo Hybrid Assembly: An Optical Mapping Approach.</title>
        <authorList>
            <person name="Kananen K."/>
            <person name="Auerbach J.A."/>
            <person name="Kautto E."/>
            <person name="Blachly J.S."/>
        </authorList>
    </citation>
    <scope>NUCLEOTIDE SEQUENCE [LARGE SCALE GENOMIC DNA]</scope>
    <source>
        <strain evidence="2">B95-8</strain>
        <tissue evidence="2">Cell line</tissue>
    </source>
</reference>